<dbReference type="EMBL" id="MU866107">
    <property type="protein sequence ID" value="KAK4179962.1"/>
    <property type="molecule type" value="Genomic_DNA"/>
</dbReference>
<sequence>MLLAQRPQTMGPTQPPGGLLFGYDINNPNGDPTADHPDLFANPGDLELQGQSLLGQHGTDYLQSFFGGFQNDNLGTSWGEGLGLHSAQWSDELLVGHELNFGVNPDNMLYQEPMQQYNSALPIRPHYGSHGNNTFPPSPMGQPSADVLNAATALLPAADQHSSHNNLQFIPSQGMAIPLHQDANNFNMFGSNPRPSHSQSARPSRGVEVQFGSDPSFNNAQHFVPRHERESTEHIAAKQLATLGCLQRNHSNAPTRAPSPEPWAASHPLPSTTSGVISPLKLKTSDLSPNPPLRDGSASALKKRRRSDKLTDSDDSDDDRERFVIQETPISVPSPLRSALSPPSAKRRKPSIAASAVDEGATPPANGKRKKSTAAKPPRENLSEAQKRENHIKSEQKRRNIIKLGFEKLNQIVPTVTNQNLSKAGVLIATHEWIDLLVKENKELEKLLASAGETT</sequence>
<dbReference type="GO" id="GO:0046983">
    <property type="term" value="F:protein dimerization activity"/>
    <property type="evidence" value="ECO:0007669"/>
    <property type="project" value="InterPro"/>
</dbReference>
<name>A0AAN7ABV4_9PEZI</name>
<comment type="subcellular location">
    <subcellularLocation>
        <location evidence="1">Nucleus</location>
    </subcellularLocation>
</comment>
<keyword evidence="2" id="KW-0805">Transcription regulation</keyword>
<feature type="domain" description="BHLH" evidence="7">
    <location>
        <begin position="386"/>
        <end position="437"/>
    </location>
</feature>
<dbReference type="AlphaFoldDB" id="A0AAN7ABV4"/>
<evidence type="ECO:0000256" key="2">
    <source>
        <dbReference type="ARBA" id="ARBA00023015"/>
    </source>
</evidence>
<evidence type="ECO:0000256" key="4">
    <source>
        <dbReference type="ARBA" id="ARBA00023163"/>
    </source>
</evidence>
<keyword evidence="4" id="KW-0804">Transcription</keyword>
<keyword evidence="5" id="KW-0539">Nucleus</keyword>
<reference evidence="8" key="2">
    <citation type="submission" date="2023-05" db="EMBL/GenBank/DDBJ databases">
        <authorList>
            <consortium name="Lawrence Berkeley National Laboratory"/>
            <person name="Steindorff A."/>
            <person name="Hensen N."/>
            <person name="Bonometti L."/>
            <person name="Westerberg I."/>
            <person name="Brannstrom I.O."/>
            <person name="Guillou S."/>
            <person name="Cros-Aarteil S."/>
            <person name="Calhoun S."/>
            <person name="Haridas S."/>
            <person name="Kuo A."/>
            <person name="Mondo S."/>
            <person name="Pangilinan J."/>
            <person name="Riley R."/>
            <person name="Labutti K."/>
            <person name="Andreopoulos B."/>
            <person name="Lipzen A."/>
            <person name="Chen C."/>
            <person name="Yanf M."/>
            <person name="Daum C."/>
            <person name="Ng V."/>
            <person name="Clum A."/>
            <person name="Ohm R."/>
            <person name="Martin F."/>
            <person name="Silar P."/>
            <person name="Natvig D."/>
            <person name="Lalanne C."/>
            <person name="Gautier V."/>
            <person name="Ament-Velasquez S.L."/>
            <person name="Kruys A."/>
            <person name="Hutchinson M.I."/>
            <person name="Powell A.J."/>
            <person name="Barry K."/>
            <person name="Miller A.N."/>
            <person name="Grigoriev I.V."/>
            <person name="Debuchy R."/>
            <person name="Gladieux P."/>
            <person name="Thoren M.H."/>
            <person name="Johannesson H."/>
        </authorList>
    </citation>
    <scope>NUCLEOTIDE SEQUENCE</scope>
    <source>
        <strain evidence="8">CBS 892.96</strain>
    </source>
</reference>
<dbReference type="InterPro" id="IPR011598">
    <property type="entry name" value="bHLH_dom"/>
</dbReference>
<dbReference type="InterPro" id="IPR036638">
    <property type="entry name" value="HLH_DNA-bd_sf"/>
</dbReference>
<gene>
    <name evidence="8" type="ORF">QBC36DRAFT_54477</name>
</gene>
<feature type="compositionally biased region" description="Low complexity" evidence="6">
    <location>
        <begin position="333"/>
        <end position="344"/>
    </location>
</feature>
<evidence type="ECO:0000313" key="9">
    <source>
        <dbReference type="Proteomes" id="UP001302321"/>
    </source>
</evidence>
<dbReference type="GO" id="GO:0000981">
    <property type="term" value="F:DNA-binding transcription factor activity, RNA polymerase II-specific"/>
    <property type="evidence" value="ECO:0007669"/>
    <property type="project" value="TreeGrafter"/>
</dbReference>
<dbReference type="GO" id="GO:0000978">
    <property type="term" value="F:RNA polymerase II cis-regulatory region sequence-specific DNA binding"/>
    <property type="evidence" value="ECO:0007669"/>
    <property type="project" value="TreeGrafter"/>
</dbReference>
<accession>A0AAN7ABV4</accession>
<dbReference type="Pfam" id="PF00010">
    <property type="entry name" value="HLH"/>
    <property type="match status" value="1"/>
</dbReference>
<dbReference type="PANTHER" id="PTHR15741">
    <property type="entry name" value="BASIC HELIX-LOOP-HELIX ZIP TRANSCRIPTION FACTOR"/>
    <property type="match status" value="1"/>
</dbReference>
<comment type="caution">
    <text evidence="8">The sequence shown here is derived from an EMBL/GenBank/DDBJ whole genome shotgun (WGS) entry which is preliminary data.</text>
</comment>
<protein>
    <recommendedName>
        <fullName evidence="7">BHLH domain-containing protein</fullName>
    </recommendedName>
</protein>
<proteinExistence type="predicted"/>
<evidence type="ECO:0000256" key="5">
    <source>
        <dbReference type="ARBA" id="ARBA00023242"/>
    </source>
</evidence>
<dbReference type="SMART" id="SM00353">
    <property type="entry name" value="HLH"/>
    <property type="match status" value="1"/>
</dbReference>
<keyword evidence="9" id="KW-1185">Reference proteome</keyword>
<evidence type="ECO:0000259" key="7">
    <source>
        <dbReference type="PROSITE" id="PS50888"/>
    </source>
</evidence>
<keyword evidence="3" id="KW-0238">DNA-binding</keyword>
<dbReference type="PANTHER" id="PTHR15741:SF27">
    <property type="entry name" value="TRANSCRIPTION FACTOR AP-4"/>
    <property type="match status" value="1"/>
</dbReference>
<dbReference type="GO" id="GO:0005634">
    <property type="term" value="C:nucleus"/>
    <property type="evidence" value="ECO:0007669"/>
    <property type="project" value="UniProtKB-SubCell"/>
</dbReference>
<feature type="compositionally biased region" description="Polar residues" evidence="6">
    <location>
        <begin position="183"/>
        <end position="202"/>
    </location>
</feature>
<evidence type="ECO:0000313" key="8">
    <source>
        <dbReference type="EMBL" id="KAK4179962.1"/>
    </source>
</evidence>
<feature type="compositionally biased region" description="Basic and acidic residues" evidence="6">
    <location>
        <begin position="377"/>
        <end position="394"/>
    </location>
</feature>
<dbReference type="Gene3D" id="4.10.280.10">
    <property type="entry name" value="Helix-loop-helix DNA-binding domain"/>
    <property type="match status" value="1"/>
</dbReference>
<dbReference type="Proteomes" id="UP001302321">
    <property type="component" value="Unassembled WGS sequence"/>
</dbReference>
<dbReference type="SUPFAM" id="SSF47459">
    <property type="entry name" value="HLH, helix-loop-helix DNA-binding domain"/>
    <property type="match status" value="1"/>
</dbReference>
<dbReference type="PROSITE" id="PS50888">
    <property type="entry name" value="BHLH"/>
    <property type="match status" value="1"/>
</dbReference>
<feature type="region of interest" description="Disordered" evidence="6">
    <location>
        <begin position="249"/>
        <end position="394"/>
    </location>
</feature>
<organism evidence="8 9">
    <name type="scientific">Triangularia setosa</name>
    <dbReference type="NCBI Taxonomy" id="2587417"/>
    <lineage>
        <taxon>Eukaryota</taxon>
        <taxon>Fungi</taxon>
        <taxon>Dikarya</taxon>
        <taxon>Ascomycota</taxon>
        <taxon>Pezizomycotina</taxon>
        <taxon>Sordariomycetes</taxon>
        <taxon>Sordariomycetidae</taxon>
        <taxon>Sordariales</taxon>
        <taxon>Podosporaceae</taxon>
        <taxon>Triangularia</taxon>
    </lineage>
</organism>
<feature type="region of interest" description="Disordered" evidence="6">
    <location>
        <begin position="183"/>
        <end position="215"/>
    </location>
</feature>
<reference evidence="8" key="1">
    <citation type="journal article" date="2023" name="Mol. Phylogenet. Evol.">
        <title>Genome-scale phylogeny and comparative genomics of the fungal order Sordariales.</title>
        <authorList>
            <person name="Hensen N."/>
            <person name="Bonometti L."/>
            <person name="Westerberg I."/>
            <person name="Brannstrom I.O."/>
            <person name="Guillou S."/>
            <person name="Cros-Aarteil S."/>
            <person name="Calhoun S."/>
            <person name="Haridas S."/>
            <person name="Kuo A."/>
            <person name="Mondo S."/>
            <person name="Pangilinan J."/>
            <person name="Riley R."/>
            <person name="LaButti K."/>
            <person name="Andreopoulos B."/>
            <person name="Lipzen A."/>
            <person name="Chen C."/>
            <person name="Yan M."/>
            <person name="Daum C."/>
            <person name="Ng V."/>
            <person name="Clum A."/>
            <person name="Steindorff A."/>
            <person name="Ohm R.A."/>
            <person name="Martin F."/>
            <person name="Silar P."/>
            <person name="Natvig D.O."/>
            <person name="Lalanne C."/>
            <person name="Gautier V."/>
            <person name="Ament-Velasquez S.L."/>
            <person name="Kruys A."/>
            <person name="Hutchinson M.I."/>
            <person name="Powell A.J."/>
            <person name="Barry K."/>
            <person name="Miller A.N."/>
            <person name="Grigoriev I.V."/>
            <person name="Debuchy R."/>
            <person name="Gladieux P."/>
            <person name="Hiltunen Thoren M."/>
            <person name="Johannesson H."/>
        </authorList>
    </citation>
    <scope>NUCLEOTIDE SEQUENCE</scope>
    <source>
        <strain evidence="8">CBS 892.96</strain>
    </source>
</reference>
<evidence type="ECO:0000256" key="3">
    <source>
        <dbReference type="ARBA" id="ARBA00023125"/>
    </source>
</evidence>
<evidence type="ECO:0000256" key="1">
    <source>
        <dbReference type="ARBA" id="ARBA00004123"/>
    </source>
</evidence>
<dbReference type="InterPro" id="IPR052207">
    <property type="entry name" value="Max-like/E-box_TFs"/>
</dbReference>
<evidence type="ECO:0000256" key="6">
    <source>
        <dbReference type="SAM" id="MobiDB-lite"/>
    </source>
</evidence>